<evidence type="ECO:0000256" key="2">
    <source>
        <dbReference type="SAM" id="MobiDB-lite"/>
    </source>
</evidence>
<organism evidence="3 4">
    <name type="scientific">Diatrype stigma</name>
    <dbReference type="NCBI Taxonomy" id="117547"/>
    <lineage>
        <taxon>Eukaryota</taxon>
        <taxon>Fungi</taxon>
        <taxon>Dikarya</taxon>
        <taxon>Ascomycota</taxon>
        <taxon>Pezizomycotina</taxon>
        <taxon>Sordariomycetes</taxon>
        <taxon>Xylariomycetidae</taxon>
        <taxon>Xylariales</taxon>
        <taxon>Diatrypaceae</taxon>
        <taxon>Diatrype</taxon>
    </lineage>
</organism>
<evidence type="ECO:0000313" key="3">
    <source>
        <dbReference type="EMBL" id="KAK7750727.1"/>
    </source>
</evidence>
<feature type="compositionally biased region" description="Basic residues" evidence="2">
    <location>
        <begin position="1"/>
        <end position="11"/>
    </location>
</feature>
<feature type="compositionally biased region" description="Basic and acidic residues" evidence="2">
    <location>
        <begin position="145"/>
        <end position="156"/>
    </location>
</feature>
<keyword evidence="4" id="KW-1185">Reference proteome</keyword>
<accession>A0AAN9UP59</accession>
<feature type="region of interest" description="Disordered" evidence="2">
    <location>
        <begin position="524"/>
        <end position="569"/>
    </location>
</feature>
<dbReference type="AlphaFoldDB" id="A0AAN9UP59"/>
<feature type="compositionally biased region" description="Polar residues" evidence="2">
    <location>
        <begin position="103"/>
        <end position="117"/>
    </location>
</feature>
<feature type="coiled-coil region" evidence="1">
    <location>
        <begin position="221"/>
        <end position="255"/>
    </location>
</feature>
<reference evidence="3 4" key="1">
    <citation type="submission" date="2024-02" db="EMBL/GenBank/DDBJ databases">
        <title>De novo assembly and annotation of 12 fungi associated with fruit tree decline syndrome in Ontario, Canada.</title>
        <authorList>
            <person name="Sulman M."/>
            <person name="Ellouze W."/>
            <person name="Ilyukhin E."/>
        </authorList>
    </citation>
    <scope>NUCLEOTIDE SEQUENCE [LARGE SCALE GENOMIC DNA]</scope>
    <source>
        <strain evidence="3 4">M11/M66-122</strain>
    </source>
</reference>
<name>A0AAN9UP59_9PEZI</name>
<sequence>METSAPKRRKTSPTEGIPIRGGSTSQPASSTQQHGAASRLRRTVEKPSPRPLPPPPAEDEEPMDPFRGRVLRRSPPRGGVLPRAPPPEEPELPPTPTEKGLSDPSSINTSPLGIHNTPSKRARRSKALAEKLKSSPLKQPPLRPPPDHAAEAEGPKKAPSQPVFSRPRRQEERAEAPVPVPPLSRTHEALHNDDDDDEEAMIAEQLSHPHPARKVPDPDPFAEKKALRDSLVAEVAQLENDIEFASRENARLHRFHQAGKGRRDDWTTEDKGKILDLLRRHILPQAPPSELSKKEEAGSGELLLAALNPISFLPFNKADQPIPPSLLEIMRAATTREESGESSDHQATPVASHYPIPMTAEEELPYLQVFTPLTFTSTVSMLPPRGGEDPDATTMSMGAGASTKPPMQKHVISVASSPPGLFAARLEMTVNTKTLAIVELSVPQLDPSAAGELRPFIERIAHGSSGVDKGAGSSGSNSALTRNVSVVTWAMGEWTRLATRRARFWCAVERELASPEGIARCTRLMRKGGSSNSNNKRRRVGNGDGEADEEDESDDELEDGQDGKKGGSRFSRADLMRYMGRSSFDLDLPGAGEGGEEKPPSVRIQWRIELDWTGEARSKMGLFVAAPAKWHSNGKGRKSLAGIPIMFDQLMGKNVDPMVAVKTIVALLAGDGGRN</sequence>
<feature type="compositionally biased region" description="Acidic residues" evidence="2">
    <location>
        <begin position="545"/>
        <end position="560"/>
    </location>
</feature>
<feature type="compositionally biased region" description="Pro residues" evidence="2">
    <location>
        <begin position="83"/>
        <end position="96"/>
    </location>
</feature>
<protein>
    <submittedName>
        <fullName evidence="3">Uncharacterized protein</fullName>
    </submittedName>
</protein>
<comment type="caution">
    <text evidence="3">The sequence shown here is derived from an EMBL/GenBank/DDBJ whole genome shotgun (WGS) entry which is preliminary data.</text>
</comment>
<evidence type="ECO:0000256" key="1">
    <source>
        <dbReference type="SAM" id="Coils"/>
    </source>
</evidence>
<feature type="region of interest" description="Disordered" evidence="2">
    <location>
        <begin position="1"/>
        <end position="221"/>
    </location>
</feature>
<dbReference type="EMBL" id="JAKJXP020000059">
    <property type="protein sequence ID" value="KAK7750727.1"/>
    <property type="molecule type" value="Genomic_DNA"/>
</dbReference>
<gene>
    <name evidence="3" type="ORF">SLS62_007278</name>
</gene>
<keyword evidence="1" id="KW-0175">Coiled coil</keyword>
<feature type="compositionally biased region" description="Polar residues" evidence="2">
    <location>
        <begin position="22"/>
        <end position="35"/>
    </location>
</feature>
<proteinExistence type="predicted"/>
<dbReference type="Proteomes" id="UP001320420">
    <property type="component" value="Unassembled WGS sequence"/>
</dbReference>
<evidence type="ECO:0000313" key="4">
    <source>
        <dbReference type="Proteomes" id="UP001320420"/>
    </source>
</evidence>